<proteinExistence type="predicted"/>
<name>A0A8S5QDT5_9CAUD</name>
<reference evidence="1" key="1">
    <citation type="journal article" date="2021" name="Proc. Natl. Acad. Sci. U.S.A.">
        <title>A Catalog of Tens of Thousands of Viruses from Human Metagenomes Reveals Hidden Associations with Chronic Diseases.</title>
        <authorList>
            <person name="Tisza M.J."/>
            <person name="Buck C.B."/>
        </authorList>
    </citation>
    <scope>NUCLEOTIDE SEQUENCE</scope>
    <source>
        <strain evidence="1">Ctn7K25</strain>
    </source>
</reference>
<sequence length="146" mass="16570">MKQYLGIKKVMAEPMNEQAAVEKGFARKNTDSHEWRDGYHVQYTNPDGSTYDSWSPKDVFERAYNELQEGQVAMTCFSMSKRDINRAISLMTIGGAREEEIDETTKALDRIADKGYVIVPEKVLEGNKDVEQFKMLLPLLAVGTTL</sequence>
<protein>
    <submittedName>
        <fullName evidence="1">NodB-like protein</fullName>
    </submittedName>
</protein>
<dbReference type="EMBL" id="BK015629">
    <property type="protein sequence ID" value="DAE16692.1"/>
    <property type="molecule type" value="Genomic_DNA"/>
</dbReference>
<organism evidence="1">
    <name type="scientific">Podoviridae sp. ctn7K25</name>
    <dbReference type="NCBI Taxonomy" id="2825273"/>
    <lineage>
        <taxon>Viruses</taxon>
        <taxon>Duplodnaviria</taxon>
        <taxon>Heunggongvirae</taxon>
        <taxon>Uroviricota</taxon>
        <taxon>Caudoviricetes</taxon>
    </lineage>
</organism>
<accession>A0A8S5QDT5</accession>
<evidence type="ECO:0000313" key="1">
    <source>
        <dbReference type="EMBL" id="DAE16692.1"/>
    </source>
</evidence>